<dbReference type="GO" id="GO:0005525">
    <property type="term" value="F:GTP binding"/>
    <property type="evidence" value="ECO:0007669"/>
    <property type="project" value="UniProtKB-KW"/>
</dbReference>
<dbReference type="FunFam" id="3.40.50.300:FF:000057">
    <property type="entry name" value="GTPase Der"/>
    <property type="match status" value="1"/>
</dbReference>
<dbReference type="InterPro" id="IPR016484">
    <property type="entry name" value="GTPase_Der"/>
</dbReference>
<dbReference type="Gene3D" id="3.40.50.300">
    <property type="entry name" value="P-loop containing nucleotide triphosphate hydrolases"/>
    <property type="match status" value="2"/>
</dbReference>
<comment type="caution">
    <text evidence="10">The sequence shown here is derived from an EMBL/GenBank/DDBJ whole genome shotgun (WGS) entry which is preliminary data.</text>
</comment>
<dbReference type="InterPro" id="IPR027417">
    <property type="entry name" value="P-loop_NTPase"/>
</dbReference>
<gene>
    <name evidence="10" type="primary">der</name>
    <name evidence="10" type="ORF">FJZ47_17915</name>
</gene>
<dbReference type="Pfam" id="PF01926">
    <property type="entry name" value="MMR_HSR1"/>
    <property type="match status" value="2"/>
</dbReference>
<reference evidence="10" key="1">
    <citation type="submission" date="2019-03" db="EMBL/GenBank/DDBJ databases">
        <title>Lake Tanganyika Metagenome-Assembled Genomes (MAGs).</title>
        <authorList>
            <person name="Tran P."/>
        </authorList>
    </citation>
    <scope>NUCLEOTIDE SEQUENCE</scope>
    <source>
        <strain evidence="10">K_DeepCast_65m_m2_066</strain>
    </source>
</reference>
<evidence type="ECO:0000256" key="7">
    <source>
        <dbReference type="ARBA" id="ARBA00032345"/>
    </source>
</evidence>
<dbReference type="EMBL" id="VGLS01000644">
    <property type="protein sequence ID" value="MBM3225658.1"/>
    <property type="molecule type" value="Genomic_DNA"/>
</dbReference>
<dbReference type="AlphaFoldDB" id="A0A938B5F9"/>
<keyword evidence="3" id="KW-0690">Ribosome biogenesis</keyword>
<accession>A0A938B5F9</accession>
<dbReference type="PRINTS" id="PR00326">
    <property type="entry name" value="GTP1OBG"/>
</dbReference>
<dbReference type="PROSITE" id="PS51712">
    <property type="entry name" value="G_ENGA"/>
    <property type="match status" value="2"/>
</dbReference>
<dbReference type="PANTHER" id="PTHR43834">
    <property type="entry name" value="GTPASE DER"/>
    <property type="match status" value="1"/>
</dbReference>
<dbReference type="SUPFAM" id="SSF52540">
    <property type="entry name" value="P-loop containing nucleoside triphosphate hydrolases"/>
    <property type="match status" value="2"/>
</dbReference>
<dbReference type="InterPro" id="IPR006073">
    <property type="entry name" value="GTP-bd"/>
</dbReference>
<comment type="similarity">
    <text evidence="1 8">Belongs to the TRAFAC class TrmE-Era-EngA-EngB-Septin-like GTPase superfamily. EngA (Der) GTPase family.</text>
</comment>
<keyword evidence="5" id="KW-0547">Nucleotide-binding</keyword>
<feature type="domain" description="EngA-type G" evidence="9">
    <location>
        <begin position="186"/>
        <end position="355"/>
    </location>
</feature>
<dbReference type="InterPro" id="IPR005225">
    <property type="entry name" value="Small_GTP-bd"/>
</dbReference>
<evidence type="ECO:0000256" key="4">
    <source>
        <dbReference type="ARBA" id="ARBA00022737"/>
    </source>
</evidence>
<name>A0A938B5F9_UNCTE</name>
<dbReference type="InterPro" id="IPR031166">
    <property type="entry name" value="G_ENGA"/>
</dbReference>
<evidence type="ECO:0000313" key="11">
    <source>
        <dbReference type="Proteomes" id="UP000712673"/>
    </source>
</evidence>
<keyword evidence="6" id="KW-0342">GTP-binding</keyword>
<proteinExistence type="inferred from homology"/>
<dbReference type="FunFam" id="3.40.50.300:FF:000040">
    <property type="entry name" value="GTPase Der"/>
    <property type="match status" value="1"/>
</dbReference>
<dbReference type="GO" id="GO:0043022">
    <property type="term" value="F:ribosome binding"/>
    <property type="evidence" value="ECO:0007669"/>
    <property type="project" value="TreeGrafter"/>
</dbReference>
<dbReference type="PANTHER" id="PTHR43834:SF6">
    <property type="entry name" value="GTPASE DER"/>
    <property type="match status" value="1"/>
</dbReference>
<dbReference type="CDD" id="cd01895">
    <property type="entry name" value="EngA2"/>
    <property type="match status" value="1"/>
</dbReference>
<evidence type="ECO:0000256" key="1">
    <source>
        <dbReference type="ARBA" id="ARBA00008279"/>
    </source>
</evidence>
<dbReference type="CDD" id="cd01894">
    <property type="entry name" value="EngA1"/>
    <property type="match status" value="1"/>
</dbReference>
<evidence type="ECO:0000313" key="10">
    <source>
        <dbReference type="EMBL" id="MBM3225658.1"/>
    </source>
</evidence>
<evidence type="ECO:0000256" key="2">
    <source>
        <dbReference type="ARBA" id="ARBA00020953"/>
    </source>
</evidence>
<dbReference type="NCBIfam" id="TIGR03594">
    <property type="entry name" value="GTPase_EngA"/>
    <property type="match status" value="1"/>
</dbReference>
<organism evidence="10 11">
    <name type="scientific">Tectimicrobiota bacterium</name>
    <dbReference type="NCBI Taxonomy" id="2528274"/>
    <lineage>
        <taxon>Bacteria</taxon>
        <taxon>Pseudomonadati</taxon>
        <taxon>Nitrospinota/Tectimicrobiota group</taxon>
        <taxon>Candidatus Tectimicrobiota</taxon>
    </lineage>
</organism>
<evidence type="ECO:0000259" key="9">
    <source>
        <dbReference type="PROSITE" id="PS51712"/>
    </source>
</evidence>
<keyword evidence="4" id="KW-0677">Repeat</keyword>
<evidence type="ECO:0000256" key="6">
    <source>
        <dbReference type="ARBA" id="ARBA00023134"/>
    </source>
</evidence>
<protein>
    <recommendedName>
        <fullName evidence="2">GTPase Der</fullName>
    </recommendedName>
    <alternativeName>
        <fullName evidence="7">GTP-binding protein EngA</fullName>
    </alternativeName>
</protein>
<feature type="non-terminal residue" evidence="10">
    <location>
        <position position="355"/>
    </location>
</feature>
<evidence type="ECO:0000256" key="3">
    <source>
        <dbReference type="ARBA" id="ARBA00022517"/>
    </source>
</evidence>
<evidence type="ECO:0000256" key="5">
    <source>
        <dbReference type="ARBA" id="ARBA00022741"/>
    </source>
</evidence>
<dbReference type="Proteomes" id="UP000712673">
    <property type="component" value="Unassembled WGS sequence"/>
</dbReference>
<dbReference type="GO" id="GO:0042254">
    <property type="term" value="P:ribosome biogenesis"/>
    <property type="evidence" value="ECO:0007669"/>
    <property type="project" value="UniProtKB-KW"/>
</dbReference>
<feature type="domain" description="EngA-type G" evidence="9">
    <location>
        <begin position="13"/>
        <end position="177"/>
    </location>
</feature>
<sequence>MVWCQRSWMMSSTKVAIIGRPNVGKSTLFNRLIGRSLALVNSMAGVTRDRHYGDVEWLGRAFRVIDTGGLITGEDPGLQQAIREQTEDAITEAQLILFLIDAREGATSVDHSIAAQLRKAGKSVVLVANKAEAGYGTLDVMGVYRLGFGEPILISAEHGQGVGDLLDVVLEHLPRMAAESQAEGGIQVAIVGRPNAGKSSLINCILGQPRLLVDQTPGTTRDAIDSLLRVNKRMYTLVDTAGMRKFRHVNESLEKAAVAMSLRRIQRCDVAVLVLDAAAGVGAQDVRIAAYIERQGKACIVALNKWDAVEKTSATYASFVQTVQEAMPFIAHVPILSVSALTGQRVVKLFPLIDT</sequence>
<dbReference type="NCBIfam" id="TIGR00231">
    <property type="entry name" value="small_GTP"/>
    <property type="match status" value="2"/>
</dbReference>
<evidence type="ECO:0000256" key="8">
    <source>
        <dbReference type="PROSITE-ProRule" id="PRU01049"/>
    </source>
</evidence>